<dbReference type="EMBL" id="CAFBLW010000006">
    <property type="protein sequence ID" value="CAB4868465.1"/>
    <property type="molecule type" value="Genomic_DNA"/>
</dbReference>
<reference evidence="2" key="1">
    <citation type="submission" date="2020-05" db="EMBL/GenBank/DDBJ databases">
        <authorList>
            <person name="Chiriac C."/>
            <person name="Salcher M."/>
            <person name="Ghai R."/>
            <person name="Kavagutti S V."/>
        </authorList>
    </citation>
    <scope>NUCLEOTIDE SEQUENCE</scope>
</reference>
<gene>
    <name evidence="2" type="ORF">UFOPK3461_00183</name>
</gene>
<feature type="transmembrane region" description="Helical" evidence="1">
    <location>
        <begin position="21"/>
        <end position="41"/>
    </location>
</feature>
<dbReference type="Pfam" id="PF14155">
    <property type="entry name" value="DUF4307"/>
    <property type="match status" value="1"/>
</dbReference>
<dbReference type="InterPro" id="IPR025443">
    <property type="entry name" value="DUF4307"/>
</dbReference>
<protein>
    <submittedName>
        <fullName evidence="2">Unannotated protein</fullName>
    </submittedName>
</protein>
<evidence type="ECO:0000313" key="2">
    <source>
        <dbReference type="EMBL" id="CAB4868465.1"/>
    </source>
</evidence>
<accession>A0A6J7DHW7</accession>
<dbReference type="AlphaFoldDB" id="A0A6J7DHW7"/>
<evidence type="ECO:0000256" key="1">
    <source>
        <dbReference type="SAM" id="Phobius"/>
    </source>
</evidence>
<keyword evidence="1" id="KW-1133">Transmembrane helix</keyword>
<keyword evidence="1" id="KW-0472">Membrane</keyword>
<sequence>MQSGASFNYEDRYGKKASNTWIIPAVVFGAIGLIWIFWAGLFHSAPDVRSTLYSFSVTGDKEISLKYGIERKNPEKKITCTLLAYDYDKNIVGQIDDSFDPGQKSVQRNTPITSRSAPVSAAISNCRVD</sequence>
<name>A0A6J7DHW7_9ZZZZ</name>
<keyword evidence="1" id="KW-0812">Transmembrane</keyword>
<proteinExistence type="predicted"/>
<organism evidence="2">
    <name type="scientific">freshwater metagenome</name>
    <dbReference type="NCBI Taxonomy" id="449393"/>
    <lineage>
        <taxon>unclassified sequences</taxon>
        <taxon>metagenomes</taxon>
        <taxon>ecological metagenomes</taxon>
    </lineage>
</organism>